<comment type="caution">
    <text evidence="1">The sequence shown here is derived from an EMBL/GenBank/DDBJ whole genome shotgun (WGS) entry which is preliminary data.</text>
</comment>
<dbReference type="AlphaFoldDB" id="A0A9P7DY73"/>
<reference evidence="1" key="1">
    <citation type="journal article" date="2020" name="New Phytol.">
        <title>Comparative genomics reveals dynamic genome evolution in host specialist ectomycorrhizal fungi.</title>
        <authorList>
            <person name="Lofgren L.A."/>
            <person name="Nguyen N.H."/>
            <person name="Vilgalys R."/>
            <person name="Ruytinx J."/>
            <person name="Liao H.L."/>
            <person name="Branco S."/>
            <person name="Kuo A."/>
            <person name="LaButti K."/>
            <person name="Lipzen A."/>
            <person name="Andreopoulos W."/>
            <person name="Pangilinan J."/>
            <person name="Riley R."/>
            <person name="Hundley H."/>
            <person name="Na H."/>
            <person name="Barry K."/>
            <person name="Grigoriev I.V."/>
            <person name="Stajich J.E."/>
            <person name="Kennedy P.G."/>
        </authorList>
    </citation>
    <scope>NUCLEOTIDE SEQUENCE</scope>
    <source>
        <strain evidence="1">S12</strain>
    </source>
</reference>
<keyword evidence="2" id="KW-1185">Reference proteome</keyword>
<evidence type="ECO:0000313" key="2">
    <source>
        <dbReference type="Proteomes" id="UP000719766"/>
    </source>
</evidence>
<organism evidence="1 2">
    <name type="scientific">Suillus plorans</name>
    <dbReference type="NCBI Taxonomy" id="116603"/>
    <lineage>
        <taxon>Eukaryota</taxon>
        <taxon>Fungi</taxon>
        <taxon>Dikarya</taxon>
        <taxon>Basidiomycota</taxon>
        <taxon>Agaricomycotina</taxon>
        <taxon>Agaricomycetes</taxon>
        <taxon>Agaricomycetidae</taxon>
        <taxon>Boletales</taxon>
        <taxon>Suillineae</taxon>
        <taxon>Suillaceae</taxon>
        <taxon>Suillus</taxon>
    </lineage>
</organism>
<protein>
    <submittedName>
        <fullName evidence="1">Uncharacterized protein</fullName>
    </submittedName>
</protein>
<proteinExistence type="predicted"/>
<evidence type="ECO:0000313" key="1">
    <source>
        <dbReference type="EMBL" id="KAG1806379.1"/>
    </source>
</evidence>
<dbReference type="EMBL" id="JABBWE010000002">
    <property type="protein sequence ID" value="KAG1806379.1"/>
    <property type="molecule type" value="Genomic_DNA"/>
</dbReference>
<sequence length="129" mass="13676">MDLSKTSNISSGTYMRGITDIKFAPYVGLILGTEYLDRCSKTITAIKAPTLASARVPSSTSGVSHSALDVPMAMAIQDGAAQIAILEARVAEQDGMELTPPKLEDPPAIKGLMFEHSQVEPKGPQTSIE</sequence>
<accession>A0A9P7DY73</accession>
<dbReference type="OrthoDB" id="2708644at2759"/>
<gene>
    <name evidence="1" type="ORF">HD556DRAFT_1302869</name>
</gene>
<dbReference type="GeneID" id="64593322"/>
<name>A0A9P7DY73_9AGAM</name>
<dbReference type="Proteomes" id="UP000719766">
    <property type="component" value="Unassembled WGS sequence"/>
</dbReference>
<dbReference type="RefSeq" id="XP_041166850.1">
    <property type="nucleotide sequence ID" value="XM_041299558.1"/>
</dbReference>